<reference evidence="4" key="1">
    <citation type="journal article" date="2016" name="Nat. Genet.">
        <title>A high-quality carrot genome assembly provides new insights into carotenoid accumulation and asterid genome evolution.</title>
        <authorList>
            <person name="Iorizzo M."/>
            <person name="Ellison S."/>
            <person name="Senalik D."/>
            <person name="Zeng P."/>
            <person name="Satapoomin P."/>
            <person name="Huang J."/>
            <person name="Bowman M."/>
            <person name="Iovene M."/>
            <person name="Sanseverino W."/>
            <person name="Cavagnaro P."/>
            <person name="Yildiz M."/>
            <person name="Macko-Podgorni A."/>
            <person name="Moranska E."/>
            <person name="Grzebelus E."/>
            <person name="Grzebelus D."/>
            <person name="Ashrafi H."/>
            <person name="Zheng Z."/>
            <person name="Cheng S."/>
            <person name="Spooner D."/>
            <person name="Van Deynze A."/>
            <person name="Simon P."/>
        </authorList>
    </citation>
    <scope>NUCLEOTIDE SEQUENCE</scope>
    <source>
        <tissue evidence="4">Leaf</tissue>
    </source>
</reference>
<accession>A0A162AWP9</accession>
<dbReference type="PANTHER" id="PTHR31662:SF33">
    <property type="entry name" value="DNA-BINDING STOREKEEPER PROTEIN TRANSCRIPTIONAL REGULATOR-LIKE PROTEIN"/>
    <property type="match status" value="1"/>
</dbReference>
<proteinExistence type="inferred from homology"/>
<name>A0A162AWP9_DAUCS</name>
<dbReference type="InterPro" id="IPR053932">
    <property type="entry name" value="GeBP-like_DBD"/>
</dbReference>
<evidence type="ECO:0000256" key="2">
    <source>
        <dbReference type="SAM" id="MobiDB-lite"/>
    </source>
</evidence>
<dbReference type="PANTHER" id="PTHR31662">
    <property type="entry name" value="BNAANNG10740D PROTEIN-RELATED"/>
    <property type="match status" value="1"/>
</dbReference>
<dbReference type="GO" id="GO:0006355">
    <property type="term" value="P:regulation of DNA-templated transcription"/>
    <property type="evidence" value="ECO:0007669"/>
    <property type="project" value="InterPro"/>
</dbReference>
<evidence type="ECO:0000259" key="3">
    <source>
        <dbReference type="Pfam" id="PF04504"/>
    </source>
</evidence>
<dbReference type="Proteomes" id="UP000077755">
    <property type="component" value="Chromosome 2"/>
</dbReference>
<dbReference type="KEGG" id="dcr:108205970"/>
<comment type="similarity">
    <text evidence="1">Belongs to the GeBP family.</text>
</comment>
<keyword evidence="5" id="KW-1185">Reference proteome</keyword>
<organism evidence="4 5">
    <name type="scientific">Daucus carota subsp. sativus</name>
    <name type="common">Carrot</name>
    <dbReference type="NCBI Taxonomy" id="79200"/>
    <lineage>
        <taxon>Eukaryota</taxon>
        <taxon>Viridiplantae</taxon>
        <taxon>Streptophyta</taxon>
        <taxon>Embryophyta</taxon>
        <taxon>Tracheophyta</taxon>
        <taxon>Spermatophyta</taxon>
        <taxon>Magnoliopsida</taxon>
        <taxon>eudicotyledons</taxon>
        <taxon>Gunneridae</taxon>
        <taxon>Pentapetalae</taxon>
        <taxon>asterids</taxon>
        <taxon>campanulids</taxon>
        <taxon>Apiales</taxon>
        <taxon>Apiaceae</taxon>
        <taxon>Apioideae</taxon>
        <taxon>Scandiceae</taxon>
        <taxon>Daucinae</taxon>
        <taxon>Daucus</taxon>
        <taxon>Daucus sect. Daucus</taxon>
    </lineage>
</organism>
<reference evidence="4" key="2">
    <citation type="submission" date="2022-03" db="EMBL/GenBank/DDBJ databases">
        <title>Draft title - Genomic analysis of global carrot germplasm unveils the trajectory of domestication and the origin of high carotenoid orange carrot.</title>
        <authorList>
            <person name="Iorizzo M."/>
            <person name="Ellison S."/>
            <person name="Senalik D."/>
            <person name="Macko-Podgorni A."/>
            <person name="Grzebelus D."/>
            <person name="Bostan H."/>
            <person name="Rolling W."/>
            <person name="Curaba J."/>
            <person name="Simon P."/>
        </authorList>
    </citation>
    <scope>NUCLEOTIDE SEQUENCE</scope>
    <source>
        <tissue evidence="4">Leaf</tissue>
    </source>
</reference>
<evidence type="ECO:0000313" key="5">
    <source>
        <dbReference type="Proteomes" id="UP000077755"/>
    </source>
</evidence>
<evidence type="ECO:0000256" key="1">
    <source>
        <dbReference type="ARBA" id="ARBA00010820"/>
    </source>
</evidence>
<feature type="compositionally biased region" description="Polar residues" evidence="2">
    <location>
        <begin position="33"/>
        <end position="42"/>
    </location>
</feature>
<feature type="compositionally biased region" description="Basic residues" evidence="2">
    <location>
        <begin position="63"/>
        <end position="73"/>
    </location>
</feature>
<dbReference type="Pfam" id="PF04504">
    <property type="entry name" value="GeBP-like_DBD"/>
    <property type="match status" value="1"/>
</dbReference>
<dbReference type="AlphaFoldDB" id="A0A162AWP9"/>
<dbReference type="OrthoDB" id="661680at2759"/>
<protein>
    <recommendedName>
        <fullName evidence="3">Glabrous enhancer-binding protein-like DBD domain-containing protein</fullName>
    </recommendedName>
</protein>
<sequence length="353" mass="39216">MARKRPSRPIDILAAAAANDQSRHPDNHADRSGSGSESNKLSGSDPDSVVIPKPIEQNSPNRKSSRKRSLPKHRLLDESEGSSKKARVGSIGSVNRVWSEQDEIGLLQGMIEFKSRKGEDPYSDMNAFHSFVQDSISVHVSKKQVVDKIRKLKYKYLANAERGDVVFVKPHDETVFELSKVIWGGDGSVRVTKDKEDGNVVENGMNENGVEVDDEEGGNVVENGVNEKFVVVENGIEVDGEEGGNVVENVVNGKVDVVENGVEVSDEREDGGRDFKEVYPYLSIGWESDFTCSSLFKNYLTGNMHSVGSGKLREMDKKWKNLYMEELKLYVKKLDLVKEHAQAVLDRLSTSDS</sequence>
<feature type="compositionally biased region" description="Basic and acidic residues" evidence="2">
    <location>
        <begin position="21"/>
        <end position="31"/>
    </location>
</feature>
<feature type="compositionally biased region" description="Basic and acidic residues" evidence="2">
    <location>
        <begin position="74"/>
        <end position="83"/>
    </location>
</feature>
<gene>
    <name evidence="4" type="ORF">DCAR_0208738</name>
</gene>
<feature type="region of interest" description="Disordered" evidence="2">
    <location>
        <begin position="1"/>
        <end position="90"/>
    </location>
</feature>
<feature type="domain" description="Glabrous enhancer-binding protein-like DBD" evidence="3">
    <location>
        <begin position="95"/>
        <end position="184"/>
    </location>
</feature>
<dbReference type="InterPro" id="IPR007592">
    <property type="entry name" value="GEBP"/>
</dbReference>
<evidence type="ECO:0000313" key="4">
    <source>
        <dbReference type="EMBL" id="WOG89500.1"/>
    </source>
</evidence>
<dbReference type="GO" id="GO:0005634">
    <property type="term" value="C:nucleus"/>
    <property type="evidence" value="ECO:0007669"/>
    <property type="project" value="TreeGrafter"/>
</dbReference>
<dbReference type="Gramene" id="KZN06903">
    <property type="protein sequence ID" value="KZN06903"/>
    <property type="gene ID" value="DCAR_007740"/>
</dbReference>
<dbReference type="EMBL" id="CP093344">
    <property type="protein sequence ID" value="WOG89500.1"/>
    <property type="molecule type" value="Genomic_DNA"/>
</dbReference>